<dbReference type="AlphaFoldDB" id="A0A4Y2TWD9"/>
<evidence type="ECO:0000313" key="1">
    <source>
        <dbReference type="EMBL" id="GBO04959.1"/>
    </source>
</evidence>
<dbReference type="EMBL" id="BGPR01031740">
    <property type="protein sequence ID" value="GBO04959.1"/>
    <property type="molecule type" value="Genomic_DNA"/>
</dbReference>
<accession>A0A4Y2TWD9</accession>
<reference evidence="1 2" key="1">
    <citation type="journal article" date="2019" name="Sci. Rep.">
        <title>Orb-weaving spider Araneus ventricosus genome elucidates the spidroin gene catalogue.</title>
        <authorList>
            <person name="Kono N."/>
            <person name="Nakamura H."/>
            <person name="Ohtoshi R."/>
            <person name="Moran D.A.P."/>
            <person name="Shinohara A."/>
            <person name="Yoshida Y."/>
            <person name="Fujiwara M."/>
            <person name="Mori M."/>
            <person name="Tomita M."/>
            <person name="Arakawa K."/>
        </authorList>
    </citation>
    <scope>NUCLEOTIDE SEQUENCE [LARGE SCALE GENOMIC DNA]</scope>
</reference>
<protein>
    <submittedName>
        <fullName evidence="1">Uncharacterized protein</fullName>
    </submittedName>
</protein>
<name>A0A4Y2TWD9_ARAVE</name>
<sequence length="157" mass="18541">MSIFLSQFSKCNNSSDPYLLLSIRRRRNTTLHHFVPAHFPVTRIFHSSLNKNPFVIEVKEHYSTSLRFYSFSSNKDLPLQYQQNCLRNRGDNLILSRQRRIDFSSHSGDNLILSRQRRIDFSSHSGDNLILSRQRRIDFSSHSGDNLILSRQRRCQE</sequence>
<dbReference type="Proteomes" id="UP000499080">
    <property type="component" value="Unassembled WGS sequence"/>
</dbReference>
<gene>
    <name evidence="1" type="ORF">AVEN_150771_1</name>
</gene>
<evidence type="ECO:0000313" key="2">
    <source>
        <dbReference type="Proteomes" id="UP000499080"/>
    </source>
</evidence>
<comment type="caution">
    <text evidence="1">The sequence shown here is derived from an EMBL/GenBank/DDBJ whole genome shotgun (WGS) entry which is preliminary data.</text>
</comment>
<proteinExistence type="predicted"/>
<organism evidence="1 2">
    <name type="scientific">Araneus ventricosus</name>
    <name type="common">Orbweaver spider</name>
    <name type="synonym">Epeira ventricosa</name>
    <dbReference type="NCBI Taxonomy" id="182803"/>
    <lineage>
        <taxon>Eukaryota</taxon>
        <taxon>Metazoa</taxon>
        <taxon>Ecdysozoa</taxon>
        <taxon>Arthropoda</taxon>
        <taxon>Chelicerata</taxon>
        <taxon>Arachnida</taxon>
        <taxon>Araneae</taxon>
        <taxon>Araneomorphae</taxon>
        <taxon>Entelegynae</taxon>
        <taxon>Araneoidea</taxon>
        <taxon>Araneidae</taxon>
        <taxon>Araneus</taxon>
    </lineage>
</organism>
<keyword evidence="2" id="KW-1185">Reference proteome</keyword>